<name>A0ABN2ZJX1_9ACTN</name>
<dbReference type="EMBL" id="BAAAQR010000003">
    <property type="protein sequence ID" value="GAA2143333.1"/>
    <property type="molecule type" value="Genomic_DNA"/>
</dbReference>
<dbReference type="PROSITE" id="PS51257">
    <property type="entry name" value="PROKAR_LIPOPROTEIN"/>
    <property type="match status" value="1"/>
</dbReference>
<evidence type="ECO:0000313" key="3">
    <source>
        <dbReference type="EMBL" id="GAA2143333.1"/>
    </source>
</evidence>
<accession>A0ABN2ZJX1</accession>
<feature type="region of interest" description="Disordered" evidence="1">
    <location>
        <begin position="26"/>
        <end position="48"/>
    </location>
</feature>
<proteinExistence type="predicted"/>
<feature type="signal peptide" evidence="2">
    <location>
        <begin position="1"/>
        <end position="24"/>
    </location>
</feature>
<organism evidence="3 4">
    <name type="scientific">Nocardioides koreensis</name>
    <dbReference type="NCBI Taxonomy" id="433651"/>
    <lineage>
        <taxon>Bacteria</taxon>
        <taxon>Bacillati</taxon>
        <taxon>Actinomycetota</taxon>
        <taxon>Actinomycetes</taxon>
        <taxon>Propionibacteriales</taxon>
        <taxon>Nocardioidaceae</taxon>
        <taxon>Nocardioides</taxon>
    </lineage>
</organism>
<feature type="chain" id="PRO_5046771905" description="Lipoprotein" evidence="2">
    <location>
        <begin position="25"/>
        <end position="166"/>
    </location>
</feature>
<evidence type="ECO:0000256" key="1">
    <source>
        <dbReference type="SAM" id="MobiDB-lite"/>
    </source>
</evidence>
<reference evidence="3 4" key="1">
    <citation type="journal article" date="2019" name="Int. J. Syst. Evol. Microbiol.">
        <title>The Global Catalogue of Microorganisms (GCM) 10K type strain sequencing project: providing services to taxonomists for standard genome sequencing and annotation.</title>
        <authorList>
            <consortium name="The Broad Institute Genomics Platform"/>
            <consortium name="The Broad Institute Genome Sequencing Center for Infectious Disease"/>
            <person name="Wu L."/>
            <person name="Ma J."/>
        </authorList>
    </citation>
    <scope>NUCLEOTIDE SEQUENCE [LARGE SCALE GENOMIC DNA]</scope>
    <source>
        <strain evidence="3 4">JCM 16022</strain>
    </source>
</reference>
<gene>
    <name evidence="3" type="ORF">GCM10009844_15720</name>
</gene>
<evidence type="ECO:0000256" key="2">
    <source>
        <dbReference type="SAM" id="SignalP"/>
    </source>
</evidence>
<feature type="compositionally biased region" description="Low complexity" evidence="1">
    <location>
        <begin position="36"/>
        <end position="47"/>
    </location>
</feature>
<evidence type="ECO:0008006" key="5">
    <source>
        <dbReference type="Google" id="ProtNLM"/>
    </source>
</evidence>
<keyword evidence="4" id="KW-1185">Reference proteome</keyword>
<comment type="caution">
    <text evidence="3">The sequence shown here is derived from an EMBL/GenBank/DDBJ whole genome shotgun (WGS) entry which is preliminary data.</text>
</comment>
<sequence length="166" mass="16973">MVMRRTLGPLLLTALLTAALTAGCGSDDSTVSDQGSPSPESTESTESGAVEFDQVALVSQSGAGGRVGERATVLDDSAAVTAFSRQFRTDAVANRIESEIRRADVPDDQTVLGAVVSVGCDVPPGVTVQRVDGAVVITPMKVKSPLQECLVAVTTVALVAVDSDAV</sequence>
<keyword evidence="2" id="KW-0732">Signal</keyword>
<evidence type="ECO:0000313" key="4">
    <source>
        <dbReference type="Proteomes" id="UP001501771"/>
    </source>
</evidence>
<dbReference type="Proteomes" id="UP001501771">
    <property type="component" value="Unassembled WGS sequence"/>
</dbReference>
<protein>
    <recommendedName>
        <fullName evidence="5">Lipoprotein</fullName>
    </recommendedName>
</protein>